<reference evidence="3" key="1">
    <citation type="submission" date="2021-05" db="EMBL/GenBank/DDBJ databases">
        <title>Complete genome sequence of the cellulolytic planctomycete Telmatocola sphagniphila SP2T and characterization of the first cellulase from planctomycetes.</title>
        <authorList>
            <person name="Rakitin A.L."/>
            <person name="Beletsky A.V."/>
            <person name="Naumoff D.G."/>
            <person name="Kulichevskaya I.S."/>
            <person name="Mardanov A.V."/>
            <person name="Ravin N.V."/>
            <person name="Dedysh S.N."/>
        </authorList>
    </citation>
    <scope>NUCLEOTIDE SEQUENCE</scope>
    <source>
        <strain evidence="3">SP2T</strain>
    </source>
</reference>
<keyword evidence="2" id="KW-0472">Membrane</keyword>
<protein>
    <submittedName>
        <fullName evidence="3">Uncharacterized protein</fullName>
    </submittedName>
</protein>
<keyword evidence="4" id="KW-1185">Reference proteome</keyword>
<feature type="region of interest" description="Disordered" evidence="1">
    <location>
        <begin position="58"/>
        <end position="82"/>
    </location>
</feature>
<organism evidence="3 4">
    <name type="scientific">Telmatocola sphagniphila</name>
    <dbReference type="NCBI Taxonomy" id="1123043"/>
    <lineage>
        <taxon>Bacteria</taxon>
        <taxon>Pseudomonadati</taxon>
        <taxon>Planctomycetota</taxon>
        <taxon>Planctomycetia</taxon>
        <taxon>Gemmatales</taxon>
        <taxon>Gemmataceae</taxon>
    </lineage>
</organism>
<name>A0A8E6B6G0_9BACT</name>
<dbReference type="EMBL" id="CP074694">
    <property type="protein sequence ID" value="QVL31280.1"/>
    <property type="molecule type" value="Genomic_DNA"/>
</dbReference>
<gene>
    <name evidence="3" type="ORF">KIH39_20895</name>
</gene>
<dbReference type="AlphaFoldDB" id="A0A8E6B6G0"/>
<feature type="compositionally biased region" description="Basic residues" evidence="1">
    <location>
        <begin position="64"/>
        <end position="74"/>
    </location>
</feature>
<feature type="transmembrane region" description="Helical" evidence="2">
    <location>
        <begin position="34"/>
        <end position="54"/>
    </location>
</feature>
<dbReference type="RefSeq" id="WP_213495161.1">
    <property type="nucleotide sequence ID" value="NZ_CP074694.1"/>
</dbReference>
<evidence type="ECO:0000313" key="4">
    <source>
        <dbReference type="Proteomes" id="UP000676194"/>
    </source>
</evidence>
<evidence type="ECO:0000313" key="3">
    <source>
        <dbReference type="EMBL" id="QVL31280.1"/>
    </source>
</evidence>
<proteinExistence type="predicted"/>
<dbReference type="Proteomes" id="UP000676194">
    <property type="component" value="Chromosome"/>
</dbReference>
<sequence>MSIKGYLYLGCVVVAVTMSSKVATRGGGPGTWSILLAALGGLTLLLILDLWGFIQQQDSDKRTVSKRKSRKRRMKDSGQNFT</sequence>
<keyword evidence="2" id="KW-0812">Transmembrane</keyword>
<accession>A0A8E6B6G0</accession>
<keyword evidence="2" id="KW-1133">Transmembrane helix</keyword>
<evidence type="ECO:0000256" key="2">
    <source>
        <dbReference type="SAM" id="Phobius"/>
    </source>
</evidence>
<evidence type="ECO:0000256" key="1">
    <source>
        <dbReference type="SAM" id="MobiDB-lite"/>
    </source>
</evidence>
<dbReference type="KEGG" id="tsph:KIH39_20895"/>